<evidence type="ECO:0008006" key="3">
    <source>
        <dbReference type="Google" id="ProtNLM"/>
    </source>
</evidence>
<dbReference type="Gene3D" id="3.40.50.300">
    <property type="entry name" value="P-loop containing nucleotide triphosphate hydrolases"/>
    <property type="match status" value="1"/>
</dbReference>
<dbReference type="RefSeq" id="WP_011906063.1">
    <property type="nucleotide sequence ID" value="NC_009380.1"/>
</dbReference>
<dbReference type="PANTHER" id="PTHR36978">
    <property type="entry name" value="P-LOOP CONTAINING NUCLEOTIDE TRIPHOSPHATE HYDROLASE"/>
    <property type="match status" value="1"/>
</dbReference>
<accession>A4X6Y3</accession>
<sequence>MLRLINTGLGRTGTTSLKVALERLGYGPCYHMFDIVNDSDRLQQWEEVVCDGQRPDWKMLFDGFTSVVDGPSAVYHKDITQTFPEAKVILTIRDSEEWYRSTYDTLYQFAVRNRENPPEPGSMPARMYRFVNTMVWDGLFGGRFADKGYAIDVFRRHNEEVANSVAPGNLLTYDVRQGWQPLCAFLGVPVPAEDFPHANDGESMRRVIRDVGGGAAGAATN</sequence>
<gene>
    <name evidence="1" type="ordered locus">Strop_2182</name>
</gene>
<evidence type="ECO:0000313" key="2">
    <source>
        <dbReference type="Proteomes" id="UP000000235"/>
    </source>
</evidence>
<dbReference type="HOGENOM" id="CLU_061199_2_0_11"/>
<reference evidence="2" key="1">
    <citation type="journal article" date="2007" name="Proc. Natl. Acad. Sci. U.S.A.">
        <title>Genome sequencing reveals complex secondary metabolome in the marine actinomycete Salinispora tropica.</title>
        <authorList>
            <person name="Udwary D.W."/>
            <person name="Zeigler L."/>
            <person name="Asolkar R.N."/>
            <person name="Singan V."/>
            <person name="Lapidus A."/>
            <person name="Fenical W."/>
            <person name="Jensen P.R."/>
            <person name="Moore B.S."/>
        </authorList>
    </citation>
    <scope>NUCLEOTIDE SEQUENCE [LARGE SCALE GENOMIC DNA]</scope>
    <source>
        <strain evidence="2">ATCC BAA-916 / DSM 44818 / CNB-440</strain>
    </source>
</reference>
<dbReference type="PATRIC" id="fig|369723.5.peg.2238"/>
<dbReference type="InterPro" id="IPR027417">
    <property type="entry name" value="P-loop_NTPase"/>
</dbReference>
<organism evidence="1 2">
    <name type="scientific">Salinispora tropica (strain ATCC BAA-916 / DSM 44818 / JCM 13857 / NBRC 105044 / CNB-440)</name>
    <dbReference type="NCBI Taxonomy" id="369723"/>
    <lineage>
        <taxon>Bacteria</taxon>
        <taxon>Bacillati</taxon>
        <taxon>Actinomycetota</taxon>
        <taxon>Actinomycetes</taxon>
        <taxon>Micromonosporales</taxon>
        <taxon>Micromonosporaceae</taxon>
        <taxon>Salinispora</taxon>
    </lineage>
</organism>
<keyword evidence="2" id="KW-1185">Reference proteome</keyword>
<dbReference type="EMBL" id="CP000667">
    <property type="protein sequence ID" value="ABP54633.1"/>
    <property type="molecule type" value="Genomic_DNA"/>
</dbReference>
<dbReference type="KEGG" id="stp:Strop_2182"/>
<dbReference type="SUPFAM" id="SSF52540">
    <property type="entry name" value="P-loop containing nucleoside triphosphate hydrolases"/>
    <property type="match status" value="1"/>
</dbReference>
<dbReference type="eggNOG" id="COG1216">
    <property type="taxonomic scope" value="Bacteria"/>
</dbReference>
<proteinExistence type="predicted"/>
<dbReference type="AlphaFoldDB" id="A4X6Y3"/>
<protein>
    <recommendedName>
        <fullName evidence="3">Sulfotransferase family protein</fullName>
    </recommendedName>
</protein>
<name>A4X6Y3_SALTO</name>
<dbReference type="Proteomes" id="UP000000235">
    <property type="component" value="Chromosome"/>
</dbReference>
<dbReference type="Pfam" id="PF17784">
    <property type="entry name" value="Sulfotransfer_4"/>
    <property type="match status" value="1"/>
</dbReference>
<evidence type="ECO:0000313" key="1">
    <source>
        <dbReference type="EMBL" id="ABP54633.1"/>
    </source>
</evidence>
<dbReference type="STRING" id="369723.Strop_2182"/>
<dbReference type="PANTHER" id="PTHR36978:SF4">
    <property type="entry name" value="P-LOOP CONTAINING NUCLEOSIDE TRIPHOSPHATE HYDROLASE PROTEIN"/>
    <property type="match status" value="1"/>
</dbReference>
<dbReference type="InterPro" id="IPR040632">
    <property type="entry name" value="Sulfotransfer_4"/>
</dbReference>